<keyword evidence="2" id="KW-0804">Transcription</keyword>
<feature type="region of interest" description="SAW" evidence="3">
    <location>
        <begin position="537"/>
        <end position="613"/>
    </location>
</feature>
<dbReference type="AlphaFoldDB" id="A0A7N0UFL6"/>
<sequence>MHFLCDFVDSICVYGFTTTICSRQTLFGSGVGVGYSSSDYIQNVGVGSKGSENRRDGFEGNKEFSFVFDSLGMEFYDSGMENENTGKGGTGIISSAEQRSASQIGDCGDFGNVRMSGSSSCVKIFEEDIASMETISGGGIDILEHEKERGQRSGFASLELLKNYGSGFKRLHREVISQPSLVPPCRKVVREDLSTAEIFRVAGEMFIQSSSQGVSDRSVGSHLTDLHFCSISEEQIKDVQLAMSIFLAAEGVAFQQFERATRLLNHCDMLVAQDGSTVQRVVYYFSEALRERIDRISGNCSLKGLGKLQDFNIEEAMIMSPNPFCLSFHRQTPFSQACQFAAVQSILENVGHAKKVHVIDFGIKCGVQWTILMQALATRGALTLELLKITAVSTASKQSVEDTGSRLANFAHSLNLTFAFSIVMVDDMLNLHEDLIELEDDEVAAIYVPFVLRAFLSKPDRLEHMMSVIRSIQPCMIVMIEVEADHNSPAFANRFTEALFYFSSYFDCLATCMGDSNPNRKIIESVYFSQGIRNIIATEGAARTVRSVKIEVWRAFFTRFQLVEAELSSSSLYQARLILKEFNCGSCCTLEMHGKSFILEWNGTPIMSLSAWKFT</sequence>
<keyword evidence="5" id="KW-1185">Reference proteome</keyword>
<accession>A0A7N0UFL6</accession>
<dbReference type="PROSITE" id="PS50985">
    <property type="entry name" value="GRAS"/>
    <property type="match status" value="1"/>
</dbReference>
<evidence type="ECO:0000313" key="5">
    <source>
        <dbReference type="Proteomes" id="UP000594263"/>
    </source>
</evidence>
<evidence type="ECO:0000256" key="1">
    <source>
        <dbReference type="ARBA" id="ARBA00023015"/>
    </source>
</evidence>
<dbReference type="PANTHER" id="PTHR31636">
    <property type="entry name" value="OSJNBA0084A10.13 PROTEIN-RELATED"/>
    <property type="match status" value="1"/>
</dbReference>
<feature type="short sequence motif" description="VHIID" evidence="3">
    <location>
        <begin position="356"/>
        <end position="360"/>
    </location>
</feature>
<evidence type="ECO:0000313" key="4">
    <source>
        <dbReference type="EnsemblPlants" id="Kaladp0066s0003.1.v1.1"/>
    </source>
</evidence>
<dbReference type="Gramene" id="Kaladp0066s0003.1.v1.1">
    <property type="protein sequence ID" value="Kaladp0066s0003.1.v1.1"/>
    <property type="gene ID" value="Kaladp0066s0003.v1.1"/>
</dbReference>
<reference evidence="4" key="1">
    <citation type="submission" date="2021-01" db="UniProtKB">
        <authorList>
            <consortium name="EnsemblPlants"/>
        </authorList>
    </citation>
    <scope>IDENTIFICATION</scope>
</reference>
<evidence type="ECO:0000256" key="3">
    <source>
        <dbReference type="PROSITE-ProRule" id="PRU01191"/>
    </source>
</evidence>
<organism evidence="4 5">
    <name type="scientific">Kalanchoe fedtschenkoi</name>
    <name type="common">Lavender scallops</name>
    <name type="synonym">South American air plant</name>
    <dbReference type="NCBI Taxonomy" id="63787"/>
    <lineage>
        <taxon>Eukaryota</taxon>
        <taxon>Viridiplantae</taxon>
        <taxon>Streptophyta</taxon>
        <taxon>Embryophyta</taxon>
        <taxon>Tracheophyta</taxon>
        <taxon>Spermatophyta</taxon>
        <taxon>Magnoliopsida</taxon>
        <taxon>eudicotyledons</taxon>
        <taxon>Gunneridae</taxon>
        <taxon>Pentapetalae</taxon>
        <taxon>Saxifragales</taxon>
        <taxon>Crassulaceae</taxon>
        <taxon>Kalanchoe</taxon>
    </lineage>
</organism>
<dbReference type="EnsemblPlants" id="Kaladp0066s0003.1.v1.1">
    <property type="protein sequence ID" value="Kaladp0066s0003.1.v1.1"/>
    <property type="gene ID" value="Kaladp0066s0003.v1.1"/>
</dbReference>
<dbReference type="InterPro" id="IPR005202">
    <property type="entry name" value="TF_GRAS"/>
</dbReference>
<dbReference type="Proteomes" id="UP000594263">
    <property type="component" value="Unplaced"/>
</dbReference>
<proteinExistence type="inferred from homology"/>
<evidence type="ECO:0000256" key="2">
    <source>
        <dbReference type="ARBA" id="ARBA00023163"/>
    </source>
</evidence>
<keyword evidence="1" id="KW-0805">Transcription regulation</keyword>
<feature type="region of interest" description="Leucine repeat II (LRII)" evidence="3">
    <location>
        <begin position="402"/>
        <end position="434"/>
    </location>
</feature>
<name>A0A7N0UFL6_KALFE</name>
<protein>
    <submittedName>
        <fullName evidence="4">Uncharacterized protein</fullName>
    </submittedName>
</protein>
<dbReference type="Pfam" id="PF03514">
    <property type="entry name" value="GRAS"/>
    <property type="match status" value="1"/>
</dbReference>
<comment type="similarity">
    <text evidence="3">Belongs to the GRAS family.</text>
</comment>
<comment type="caution">
    <text evidence="3">Lacks conserved residue(s) required for the propagation of feature annotation.</text>
</comment>
<dbReference type="OMA" id="AGEMFIQ"/>